<name>A0ABQ5DFT6_9ASTR</name>
<sequence length="182" mass="20786">MDFQSICGMNMETYLYEQASEFNEHGSASSTGRENCLLNGELNEVVYVVKPEGFVVPRSIIACCTDSRKLLYGLKQSSKVVYDKLSAFLIKHRLVCWSSKKKNKEKYCHLPLRKMNTSPYPDAVTQNTLDEILNTRTKDLRSSKFDVLDNHISLLLYACNSVQLSRSKHIDYPVTNFIIKSS</sequence>
<protein>
    <submittedName>
        <fullName evidence="1">Retrovirus-related pol polyprotein from transposon TNT 1-94</fullName>
    </submittedName>
</protein>
<reference evidence="1" key="1">
    <citation type="journal article" date="2022" name="Int. J. Mol. Sci.">
        <title>Draft Genome of Tanacetum Coccineum: Genomic Comparison of Closely Related Tanacetum-Family Plants.</title>
        <authorList>
            <person name="Yamashiro T."/>
            <person name="Shiraishi A."/>
            <person name="Nakayama K."/>
            <person name="Satake H."/>
        </authorList>
    </citation>
    <scope>NUCLEOTIDE SEQUENCE</scope>
</reference>
<evidence type="ECO:0000313" key="1">
    <source>
        <dbReference type="EMBL" id="GJT35664.1"/>
    </source>
</evidence>
<comment type="caution">
    <text evidence="1">The sequence shown here is derived from an EMBL/GenBank/DDBJ whole genome shotgun (WGS) entry which is preliminary data.</text>
</comment>
<reference evidence="1" key="2">
    <citation type="submission" date="2022-01" db="EMBL/GenBank/DDBJ databases">
        <authorList>
            <person name="Yamashiro T."/>
            <person name="Shiraishi A."/>
            <person name="Satake H."/>
            <person name="Nakayama K."/>
        </authorList>
    </citation>
    <scope>NUCLEOTIDE SEQUENCE</scope>
</reference>
<accession>A0ABQ5DFT6</accession>
<evidence type="ECO:0000313" key="2">
    <source>
        <dbReference type="Proteomes" id="UP001151760"/>
    </source>
</evidence>
<proteinExistence type="predicted"/>
<dbReference type="EMBL" id="BQNB010015069">
    <property type="protein sequence ID" value="GJT35664.1"/>
    <property type="molecule type" value="Genomic_DNA"/>
</dbReference>
<keyword evidence="2" id="KW-1185">Reference proteome</keyword>
<dbReference type="Proteomes" id="UP001151760">
    <property type="component" value="Unassembled WGS sequence"/>
</dbReference>
<gene>
    <name evidence="1" type="ORF">Tco_0926083</name>
</gene>
<organism evidence="1 2">
    <name type="scientific">Tanacetum coccineum</name>
    <dbReference type="NCBI Taxonomy" id="301880"/>
    <lineage>
        <taxon>Eukaryota</taxon>
        <taxon>Viridiplantae</taxon>
        <taxon>Streptophyta</taxon>
        <taxon>Embryophyta</taxon>
        <taxon>Tracheophyta</taxon>
        <taxon>Spermatophyta</taxon>
        <taxon>Magnoliopsida</taxon>
        <taxon>eudicotyledons</taxon>
        <taxon>Gunneridae</taxon>
        <taxon>Pentapetalae</taxon>
        <taxon>asterids</taxon>
        <taxon>campanulids</taxon>
        <taxon>Asterales</taxon>
        <taxon>Asteraceae</taxon>
        <taxon>Asteroideae</taxon>
        <taxon>Anthemideae</taxon>
        <taxon>Anthemidinae</taxon>
        <taxon>Tanacetum</taxon>
    </lineage>
</organism>